<organism evidence="1 2">
    <name type="scientific">Paenibacillus nasutitermitis</name>
    <dbReference type="NCBI Taxonomy" id="1652958"/>
    <lineage>
        <taxon>Bacteria</taxon>
        <taxon>Bacillati</taxon>
        <taxon>Bacillota</taxon>
        <taxon>Bacilli</taxon>
        <taxon>Bacillales</taxon>
        <taxon>Paenibacillaceae</taxon>
        <taxon>Paenibacillus</taxon>
    </lineage>
</organism>
<accession>A0A916ZEJ3</accession>
<comment type="caution">
    <text evidence="1">The sequence shown here is derived from an EMBL/GenBank/DDBJ whole genome shotgun (WGS) entry which is preliminary data.</text>
</comment>
<dbReference type="Proteomes" id="UP000612456">
    <property type="component" value="Unassembled WGS sequence"/>
</dbReference>
<reference evidence="1" key="1">
    <citation type="journal article" date="2014" name="Int. J. Syst. Evol. Microbiol.">
        <title>Complete genome sequence of Corynebacterium casei LMG S-19264T (=DSM 44701T), isolated from a smear-ripened cheese.</title>
        <authorList>
            <consortium name="US DOE Joint Genome Institute (JGI-PGF)"/>
            <person name="Walter F."/>
            <person name="Albersmeier A."/>
            <person name="Kalinowski J."/>
            <person name="Ruckert C."/>
        </authorList>
    </citation>
    <scope>NUCLEOTIDE SEQUENCE</scope>
    <source>
        <strain evidence="1">CGMCC 1.15178</strain>
    </source>
</reference>
<keyword evidence="2" id="KW-1185">Reference proteome</keyword>
<gene>
    <name evidence="1" type="ORF">GCM10010911_59370</name>
</gene>
<dbReference type="EMBL" id="BMHP01000006">
    <property type="protein sequence ID" value="GGD92917.1"/>
    <property type="molecule type" value="Genomic_DNA"/>
</dbReference>
<evidence type="ECO:0000313" key="2">
    <source>
        <dbReference type="Proteomes" id="UP000612456"/>
    </source>
</evidence>
<reference evidence="1" key="2">
    <citation type="submission" date="2020-09" db="EMBL/GenBank/DDBJ databases">
        <authorList>
            <person name="Sun Q."/>
            <person name="Zhou Y."/>
        </authorList>
    </citation>
    <scope>NUCLEOTIDE SEQUENCE</scope>
    <source>
        <strain evidence="1">CGMCC 1.15178</strain>
    </source>
</reference>
<dbReference type="AlphaFoldDB" id="A0A916ZEJ3"/>
<name>A0A916ZEJ3_9BACL</name>
<proteinExistence type="predicted"/>
<evidence type="ECO:0000313" key="1">
    <source>
        <dbReference type="EMBL" id="GGD92917.1"/>
    </source>
</evidence>
<sequence length="49" mass="5136">MLMANKIGNTVAAAGLATADVTVELDVGVELDMAERFLPFKNDTKEGPA</sequence>
<protein>
    <submittedName>
        <fullName evidence="1">Uncharacterized protein</fullName>
    </submittedName>
</protein>